<protein>
    <recommendedName>
        <fullName evidence="4">Ecp2 effector protein domain-containing protein</fullName>
    </recommendedName>
</protein>
<sequence>MAIIQSSLILALAGAAAAAATAKYPEVKPGPGLPSLAELGITSAELYQMGKPAFHSNAINGAFSANLDPGCGPSDAYTYDINGVIVCYNYLAKLGDTACVVPAEGYSAFCTSGDAAITGKSQLSGSGTSSACRDVANGVLWVLDHCTRNEEGNVAGFQAAYGNGDLKVSVSNVEFASRT</sequence>
<name>A0A0A1TPE6_9HYPO</name>
<dbReference type="AlphaFoldDB" id="A0A0A1TPE6"/>
<dbReference type="OrthoDB" id="2112446at2759"/>
<dbReference type="PANTHER" id="PTHR39603">
    <property type="entry name" value="CYANOVIRIN-N DOMAIN-CONTAINING PROTEIN"/>
    <property type="match status" value="1"/>
</dbReference>
<dbReference type="Proteomes" id="UP000039046">
    <property type="component" value="Unassembled WGS sequence"/>
</dbReference>
<gene>
    <name evidence="2" type="ORF">VHEMI08926</name>
</gene>
<dbReference type="STRING" id="1531966.A0A0A1TPE6"/>
<evidence type="ECO:0000313" key="3">
    <source>
        <dbReference type="Proteomes" id="UP000039046"/>
    </source>
</evidence>
<feature type="signal peptide" evidence="1">
    <location>
        <begin position="1"/>
        <end position="18"/>
    </location>
</feature>
<dbReference type="PANTHER" id="PTHR39603:SF1">
    <property type="entry name" value="CYANOVIRIN-N DOMAIN-CONTAINING PROTEIN"/>
    <property type="match status" value="1"/>
</dbReference>
<accession>A0A0A1TPE6</accession>
<reference evidence="2 3" key="1">
    <citation type="journal article" date="2015" name="Genome Announc.">
        <title>Draft Genome Sequence and Gene Annotation of the Entomopathogenic Fungus Verticillium hemipterigenum.</title>
        <authorList>
            <person name="Horn F."/>
            <person name="Habel A."/>
            <person name="Scharf D.H."/>
            <person name="Dworschak J."/>
            <person name="Brakhage A.A."/>
            <person name="Guthke R."/>
            <person name="Hertweck C."/>
            <person name="Linde J."/>
        </authorList>
    </citation>
    <scope>NUCLEOTIDE SEQUENCE [LARGE SCALE GENOMIC DNA]</scope>
</reference>
<evidence type="ECO:0000313" key="2">
    <source>
        <dbReference type="EMBL" id="CEJ93333.1"/>
    </source>
</evidence>
<evidence type="ECO:0000256" key="1">
    <source>
        <dbReference type="SAM" id="SignalP"/>
    </source>
</evidence>
<dbReference type="EMBL" id="CDHN01000005">
    <property type="protein sequence ID" value="CEJ93333.1"/>
    <property type="molecule type" value="Genomic_DNA"/>
</dbReference>
<keyword evidence="1" id="KW-0732">Signal</keyword>
<proteinExistence type="predicted"/>
<organism evidence="2 3">
    <name type="scientific">[Torrubiella] hemipterigena</name>
    <dbReference type="NCBI Taxonomy" id="1531966"/>
    <lineage>
        <taxon>Eukaryota</taxon>
        <taxon>Fungi</taxon>
        <taxon>Dikarya</taxon>
        <taxon>Ascomycota</taxon>
        <taxon>Pezizomycotina</taxon>
        <taxon>Sordariomycetes</taxon>
        <taxon>Hypocreomycetidae</taxon>
        <taxon>Hypocreales</taxon>
        <taxon>Clavicipitaceae</taxon>
        <taxon>Clavicipitaceae incertae sedis</taxon>
        <taxon>'Torrubiella' clade</taxon>
    </lineage>
</organism>
<feature type="chain" id="PRO_5001979850" description="Ecp2 effector protein domain-containing protein" evidence="1">
    <location>
        <begin position="19"/>
        <end position="179"/>
    </location>
</feature>
<evidence type="ECO:0008006" key="4">
    <source>
        <dbReference type="Google" id="ProtNLM"/>
    </source>
</evidence>
<dbReference type="HOGENOM" id="CLU_101873_0_0_1"/>
<keyword evidence="3" id="KW-1185">Reference proteome</keyword>